<dbReference type="EMBL" id="ADMT01000071">
    <property type="protein sequence ID" value="EFF84258.1"/>
    <property type="molecule type" value="Genomic_DNA"/>
</dbReference>
<feature type="chain" id="PRO_5003067514" evidence="1">
    <location>
        <begin position="22"/>
        <end position="125"/>
    </location>
</feature>
<accession>D4XKM4</accession>
<sequence length="125" mass="13936">MKFMPLSAAILCTISANSIFAAPIWQDFSITGLYGTDYQLIAKEDKQTTVTFEYASKLKYGDFFIFADRTHNDVRGDQTYFEASPRLSLGAVTGKELKFGPVKDVLLATTWEAGSNWIIFSMVLA</sequence>
<dbReference type="InterPro" id="IPR036777">
    <property type="entry name" value="Channel_Tsx-like_sf"/>
</dbReference>
<dbReference type="AlphaFoldDB" id="D4XKM4"/>
<gene>
    <name evidence="2" type="ORF">HMP0015_0266</name>
</gene>
<dbReference type="Gene3D" id="2.40.230.20">
    <property type="entry name" value="Nucleoside-specific channel-forming protein, Tsx-like"/>
    <property type="match status" value="1"/>
</dbReference>
<evidence type="ECO:0000313" key="2">
    <source>
        <dbReference type="EMBL" id="EFF84258.1"/>
    </source>
</evidence>
<dbReference type="GO" id="GO:0009279">
    <property type="term" value="C:cell outer membrane"/>
    <property type="evidence" value="ECO:0007669"/>
    <property type="project" value="InterPro"/>
</dbReference>
<proteinExistence type="predicted"/>
<dbReference type="HOGENOM" id="CLU_1987822_0_0_6"/>
<protein>
    <submittedName>
        <fullName evidence="2">Uncharacterized protein</fullName>
    </submittedName>
</protein>
<feature type="signal peptide" evidence="1">
    <location>
        <begin position="1"/>
        <end position="21"/>
    </location>
</feature>
<comment type="caution">
    <text evidence="2">The sequence shown here is derived from an EMBL/GenBank/DDBJ whole genome shotgun (WGS) entry which is preliminary data.</text>
</comment>
<evidence type="ECO:0000313" key="3">
    <source>
        <dbReference type="Proteomes" id="UP000003085"/>
    </source>
</evidence>
<dbReference type="SUPFAM" id="SSF111364">
    <property type="entry name" value="Tsx-like channel"/>
    <property type="match status" value="1"/>
</dbReference>
<name>D4XKM4_ACIHA</name>
<keyword evidence="1" id="KW-0732">Signal</keyword>
<organism evidence="2 3">
    <name type="scientific">Acinetobacter haemolyticus ATCC 19194</name>
    <dbReference type="NCBI Taxonomy" id="707232"/>
    <lineage>
        <taxon>Bacteria</taxon>
        <taxon>Pseudomonadati</taxon>
        <taxon>Pseudomonadota</taxon>
        <taxon>Gammaproteobacteria</taxon>
        <taxon>Moraxellales</taxon>
        <taxon>Moraxellaceae</taxon>
        <taxon>Acinetobacter</taxon>
    </lineage>
</organism>
<evidence type="ECO:0000256" key="1">
    <source>
        <dbReference type="SAM" id="SignalP"/>
    </source>
</evidence>
<dbReference type="Proteomes" id="UP000003085">
    <property type="component" value="Unassembled WGS sequence"/>
</dbReference>
<reference evidence="3" key="1">
    <citation type="submission" date="2010-03" db="EMBL/GenBank/DDBJ databases">
        <title>Complete sequence of Mobiluncus curtisii ATCC 43063.</title>
        <authorList>
            <person name="Muzny D."/>
            <person name="Qin X."/>
            <person name="Deng J."/>
            <person name="Jiang H."/>
            <person name="Liu Y."/>
            <person name="Qu J."/>
            <person name="Song X.-Z."/>
            <person name="Zhang L."/>
            <person name="Thornton R."/>
            <person name="Coyle M."/>
            <person name="Francisco L."/>
            <person name="Jackson L."/>
            <person name="Javaid M."/>
            <person name="Korchina V."/>
            <person name="Kovar C."/>
            <person name="Mata R."/>
            <person name="Mathew T."/>
            <person name="Ngo R."/>
            <person name="Nguyen L."/>
            <person name="Nguyen N."/>
            <person name="Okwuonu G."/>
            <person name="Ongeri F."/>
            <person name="Pham C."/>
            <person name="Simmons D."/>
            <person name="Wilczek-Boney K."/>
            <person name="Hale W."/>
            <person name="Jakkamsetti A."/>
            <person name="Pham P."/>
            <person name="Ruth R."/>
            <person name="San Lucas F."/>
            <person name="Warren J."/>
            <person name="Zhang J."/>
            <person name="Zhao Z."/>
            <person name="Zhou C."/>
            <person name="Zhu D."/>
            <person name="Lee S."/>
            <person name="Bess C."/>
            <person name="Blankenburg K."/>
            <person name="Forbes L."/>
            <person name="Fu Q."/>
            <person name="Gubbala S."/>
            <person name="Hirani K."/>
            <person name="Jayaseelan J.C."/>
            <person name="Lara F."/>
            <person name="Munidasa M."/>
            <person name="Palculict T."/>
            <person name="Patil S."/>
            <person name="Pu L.-L."/>
            <person name="Saada N."/>
            <person name="Tang L."/>
            <person name="Weissenberger G."/>
            <person name="Zhu Y."/>
            <person name="Hemphill L."/>
            <person name="Shang Y."/>
            <person name="Youmans B."/>
            <person name="Ayvaz T."/>
            <person name="Ross M."/>
            <person name="Santibanez J."/>
            <person name="Aqrawi P."/>
            <person name="Gross S."/>
            <person name="Joshi V."/>
            <person name="Fowler G."/>
            <person name="Nazareth L."/>
            <person name="Reid J."/>
            <person name="Worley K."/>
            <person name="Petrosino J."/>
            <person name="Highlander S."/>
            <person name="Gibbs R."/>
            <person name="Gibbs R."/>
        </authorList>
    </citation>
    <scope>NUCLEOTIDE SEQUENCE [LARGE SCALE GENOMIC DNA]</scope>
    <source>
        <strain evidence="3">ATCC 19194</strain>
    </source>
</reference>